<feature type="domain" description="Thiolase N-terminal" evidence="5">
    <location>
        <begin position="8"/>
        <end position="224"/>
    </location>
</feature>
<comment type="similarity">
    <text evidence="1 4">Belongs to the thiolase-like superfamily. Thiolase family.</text>
</comment>
<proteinExistence type="inferred from homology"/>
<evidence type="ECO:0000256" key="1">
    <source>
        <dbReference type="ARBA" id="ARBA00010982"/>
    </source>
</evidence>
<keyword evidence="2 4" id="KW-0808">Transferase</keyword>
<name>A0ABS0D3V0_9NOCA</name>
<dbReference type="PANTHER" id="PTHR43365:SF1">
    <property type="entry name" value="ACETYL-COA C-ACYLTRANSFERASE"/>
    <property type="match status" value="1"/>
</dbReference>
<evidence type="ECO:0000259" key="6">
    <source>
        <dbReference type="Pfam" id="PF02803"/>
    </source>
</evidence>
<dbReference type="EMBL" id="JADLQN010000001">
    <property type="protein sequence ID" value="MBF6353154.1"/>
    <property type="molecule type" value="Genomic_DNA"/>
</dbReference>
<accession>A0ABS0D3V0</accession>
<evidence type="ECO:0000313" key="8">
    <source>
        <dbReference type="Proteomes" id="UP000707731"/>
    </source>
</evidence>
<reference evidence="7 8" key="1">
    <citation type="submission" date="2020-10" db="EMBL/GenBank/DDBJ databases">
        <title>Identification of Nocardia species via Next-generation sequencing and recognition of intraspecies genetic diversity.</title>
        <authorList>
            <person name="Li P."/>
            <person name="Li P."/>
            <person name="Lu B."/>
        </authorList>
    </citation>
    <scope>NUCLEOTIDE SEQUENCE [LARGE SCALE GENOMIC DNA]</scope>
    <source>
        <strain evidence="7 8">BJ06-0143</strain>
    </source>
</reference>
<dbReference type="InterPro" id="IPR020617">
    <property type="entry name" value="Thiolase_C"/>
</dbReference>
<evidence type="ECO:0000259" key="5">
    <source>
        <dbReference type="Pfam" id="PF00108"/>
    </source>
</evidence>
<dbReference type="InterPro" id="IPR020616">
    <property type="entry name" value="Thiolase_N"/>
</dbReference>
<dbReference type="SUPFAM" id="SSF53901">
    <property type="entry name" value="Thiolase-like"/>
    <property type="match status" value="2"/>
</dbReference>
<evidence type="ECO:0000313" key="7">
    <source>
        <dbReference type="EMBL" id="MBF6353154.1"/>
    </source>
</evidence>
<feature type="domain" description="Thiolase C-terminal" evidence="6">
    <location>
        <begin position="277"/>
        <end position="395"/>
    </location>
</feature>
<dbReference type="InterPro" id="IPR016039">
    <property type="entry name" value="Thiolase-like"/>
</dbReference>
<dbReference type="PANTHER" id="PTHR43365">
    <property type="entry name" value="BLR7806 PROTEIN"/>
    <property type="match status" value="1"/>
</dbReference>
<keyword evidence="3 4" id="KW-0012">Acyltransferase</keyword>
<dbReference type="Gene3D" id="3.40.47.10">
    <property type="match status" value="1"/>
</dbReference>
<dbReference type="Pfam" id="PF02803">
    <property type="entry name" value="Thiolase_C"/>
    <property type="match status" value="1"/>
</dbReference>
<dbReference type="Proteomes" id="UP000707731">
    <property type="component" value="Unassembled WGS sequence"/>
</dbReference>
<dbReference type="NCBIfam" id="TIGR01930">
    <property type="entry name" value="AcCoA-C-Actrans"/>
    <property type="match status" value="1"/>
</dbReference>
<evidence type="ECO:0000256" key="2">
    <source>
        <dbReference type="ARBA" id="ARBA00022679"/>
    </source>
</evidence>
<dbReference type="Pfam" id="PF00108">
    <property type="entry name" value="Thiolase_N"/>
    <property type="match status" value="1"/>
</dbReference>
<dbReference type="InterPro" id="IPR002155">
    <property type="entry name" value="Thiolase"/>
</dbReference>
<organism evidence="7 8">
    <name type="scientific">Nocardia higoensis</name>
    <dbReference type="NCBI Taxonomy" id="228599"/>
    <lineage>
        <taxon>Bacteria</taxon>
        <taxon>Bacillati</taxon>
        <taxon>Actinomycetota</taxon>
        <taxon>Actinomycetes</taxon>
        <taxon>Mycobacteriales</taxon>
        <taxon>Nocardiaceae</taxon>
        <taxon>Nocardia</taxon>
    </lineage>
</organism>
<comment type="caution">
    <text evidence="7">The sequence shown here is derived from an EMBL/GenBank/DDBJ whole genome shotgun (WGS) entry which is preliminary data.</text>
</comment>
<protein>
    <submittedName>
        <fullName evidence="7">Thiolase family protein</fullName>
    </submittedName>
</protein>
<gene>
    <name evidence="7" type="ORF">IU449_01075</name>
</gene>
<sequence>MTQFEPGVFVYDAIRTPKARVRRDGGTFAEVPAYELLAQVLRELTRRGTPADRIDDMVIGTSTAFGDQGGDVARAALLWAGWPDEIPAGVVSRLCCSGLDAVETGAAKIAARSADLAVVGGVESMSRVPMMSDDPAFVTSTALGDRTGYVTIGVSADLTAMQYGFSREDLDASAVVSHRRAAAATASDSIVPVWGSDGPLLSVDEGPRPDTTLEGLAGLRPLFGADPSWERVEARLPGVTRPATGLHTAATAPQPADAAAVAVLGKRSAAALFDRPPLAEIVGIAHAAVRSPLLTASVVAARKALDSAGISPGRLDVVEANESFAASTLAVIRELELDPAKVNPNGGSMATGHPLGAAGGVLLVDALDQLRRIDGEHALITIPAALGLGAALVVRRLR</sequence>
<dbReference type="CDD" id="cd00751">
    <property type="entry name" value="thiolase"/>
    <property type="match status" value="1"/>
</dbReference>
<evidence type="ECO:0000256" key="3">
    <source>
        <dbReference type="ARBA" id="ARBA00023315"/>
    </source>
</evidence>
<evidence type="ECO:0000256" key="4">
    <source>
        <dbReference type="RuleBase" id="RU003557"/>
    </source>
</evidence>
<dbReference type="PIRSF" id="PIRSF000429">
    <property type="entry name" value="Ac-CoA_Ac_transf"/>
    <property type="match status" value="1"/>
</dbReference>
<dbReference type="RefSeq" id="WP_195000101.1">
    <property type="nucleotide sequence ID" value="NZ_JADLQN010000001.1"/>
</dbReference>
<keyword evidence="8" id="KW-1185">Reference proteome</keyword>